<proteinExistence type="inferred from homology"/>
<evidence type="ECO:0000256" key="5">
    <source>
        <dbReference type="ARBA" id="ARBA00022692"/>
    </source>
</evidence>
<accession>A0A1S7LEV6</accession>
<evidence type="ECO:0000256" key="6">
    <source>
        <dbReference type="ARBA" id="ARBA00022989"/>
    </source>
</evidence>
<evidence type="ECO:0000256" key="4">
    <source>
        <dbReference type="ARBA" id="ARBA00022519"/>
    </source>
</evidence>
<gene>
    <name evidence="16" type="ORF">MAGMO_1311</name>
</gene>
<evidence type="ECO:0000259" key="14">
    <source>
        <dbReference type="PROSITE" id="PS50192"/>
    </source>
</evidence>
<dbReference type="PROSITE" id="PS50885">
    <property type="entry name" value="HAMP"/>
    <property type="match status" value="1"/>
</dbReference>
<evidence type="ECO:0000256" key="1">
    <source>
        <dbReference type="ARBA" id="ARBA00004429"/>
    </source>
</evidence>
<feature type="coiled-coil region" evidence="11">
    <location>
        <begin position="851"/>
        <end position="878"/>
    </location>
</feature>
<keyword evidence="8 10" id="KW-0807">Transducer</keyword>
<evidence type="ECO:0000256" key="12">
    <source>
        <dbReference type="SAM" id="Phobius"/>
    </source>
</evidence>
<dbReference type="SMART" id="SM00304">
    <property type="entry name" value="HAMP"/>
    <property type="match status" value="1"/>
</dbReference>
<comment type="similarity">
    <text evidence="9">Belongs to the methyl-accepting chemotaxis (MCP) protein family.</text>
</comment>
<dbReference type="InterPro" id="IPR003660">
    <property type="entry name" value="HAMP_dom"/>
</dbReference>
<feature type="domain" description="HAMP" evidence="15">
    <location>
        <begin position="674"/>
        <end position="726"/>
    </location>
</feature>
<comment type="subcellular location">
    <subcellularLocation>
        <location evidence="1">Cell inner membrane</location>
        <topology evidence="1">Multi-pass membrane protein</topology>
    </subcellularLocation>
</comment>
<keyword evidence="11" id="KW-0175">Coiled coil</keyword>
<keyword evidence="2" id="KW-1003">Cell membrane</keyword>
<evidence type="ECO:0000256" key="3">
    <source>
        <dbReference type="ARBA" id="ARBA00022500"/>
    </source>
</evidence>
<dbReference type="Gene3D" id="1.10.287.950">
    <property type="entry name" value="Methyl-accepting chemotaxis protein"/>
    <property type="match status" value="3"/>
</dbReference>
<keyword evidence="5 12" id="KW-0812">Transmembrane</keyword>
<evidence type="ECO:0000259" key="13">
    <source>
        <dbReference type="PROSITE" id="PS50111"/>
    </source>
</evidence>
<feature type="transmembrane region" description="Helical" evidence="12">
    <location>
        <begin position="12"/>
        <end position="30"/>
    </location>
</feature>
<evidence type="ECO:0000256" key="11">
    <source>
        <dbReference type="SAM" id="Coils"/>
    </source>
</evidence>
<dbReference type="EMBL" id="LO017727">
    <property type="protein sequence ID" value="CRH05502.1"/>
    <property type="molecule type" value="Genomic_DNA"/>
</dbReference>
<keyword evidence="4" id="KW-0997">Cell inner membrane</keyword>
<evidence type="ECO:0000259" key="15">
    <source>
        <dbReference type="PROSITE" id="PS50885"/>
    </source>
</evidence>
<dbReference type="InterPro" id="IPR033479">
    <property type="entry name" value="dCache_1"/>
</dbReference>
<organism evidence="16">
    <name type="scientific">Magnetococcus massalia (strain MO-1)</name>
    <dbReference type="NCBI Taxonomy" id="451514"/>
    <lineage>
        <taxon>Bacteria</taxon>
        <taxon>Pseudomonadati</taxon>
        <taxon>Pseudomonadota</taxon>
        <taxon>Magnetococcia</taxon>
        <taxon>Magnetococcales</taxon>
        <taxon>Magnetococcaceae</taxon>
        <taxon>Magnetococcus</taxon>
    </lineage>
</organism>
<evidence type="ECO:0000256" key="8">
    <source>
        <dbReference type="ARBA" id="ARBA00023224"/>
    </source>
</evidence>
<dbReference type="AlphaFoldDB" id="A0A1S7LEV6"/>
<reference evidence="16" key="1">
    <citation type="submission" date="2015-04" db="EMBL/GenBank/DDBJ databases">
        <authorList>
            <person name="Syromyatnikov M.Y."/>
            <person name="Popov V.N."/>
        </authorList>
    </citation>
    <scope>NUCLEOTIDE SEQUENCE</scope>
    <source>
        <strain evidence="16">MO-1</strain>
    </source>
</reference>
<evidence type="ECO:0000256" key="2">
    <source>
        <dbReference type="ARBA" id="ARBA00022475"/>
    </source>
</evidence>
<dbReference type="Pfam" id="PF00672">
    <property type="entry name" value="HAMP"/>
    <property type="match status" value="1"/>
</dbReference>
<keyword evidence="16" id="KW-0675">Receptor</keyword>
<feature type="transmembrane region" description="Helical" evidence="12">
    <location>
        <begin position="650"/>
        <end position="673"/>
    </location>
</feature>
<dbReference type="GO" id="GO:0006935">
    <property type="term" value="P:chemotaxis"/>
    <property type="evidence" value="ECO:0007669"/>
    <property type="project" value="UniProtKB-KW"/>
</dbReference>
<dbReference type="PANTHER" id="PTHR32089">
    <property type="entry name" value="METHYL-ACCEPTING CHEMOTAXIS PROTEIN MCPB"/>
    <property type="match status" value="1"/>
</dbReference>
<dbReference type="GO" id="GO:0005886">
    <property type="term" value="C:plasma membrane"/>
    <property type="evidence" value="ECO:0007669"/>
    <property type="project" value="UniProtKB-SubCell"/>
</dbReference>
<dbReference type="Pfam" id="PF02743">
    <property type="entry name" value="dCache_1"/>
    <property type="match status" value="1"/>
</dbReference>
<dbReference type="Pfam" id="PF00015">
    <property type="entry name" value="MCPsignal"/>
    <property type="match status" value="1"/>
</dbReference>
<dbReference type="SUPFAM" id="SSF58104">
    <property type="entry name" value="Methyl-accepting chemotaxis protein (MCP) signaling domain"/>
    <property type="match status" value="3"/>
</dbReference>
<dbReference type="GO" id="GO:0007165">
    <property type="term" value="P:signal transduction"/>
    <property type="evidence" value="ECO:0007669"/>
    <property type="project" value="UniProtKB-KW"/>
</dbReference>
<dbReference type="InterPro" id="IPR000727">
    <property type="entry name" value="T_SNARE_dom"/>
</dbReference>
<dbReference type="CDD" id="cd06225">
    <property type="entry name" value="HAMP"/>
    <property type="match status" value="1"/>
</dbReference>
<keyword evidence="7 12" id="KW-0472">Membrane</keyword>
<dbReference type="InterPro" id="IPR004089">
    <property type="entry name" value="MCPsignal_dom"/>
</dbReference>
<dbReference type="SMART" id="SM00283">
    <property type="entry name" value="MA"/>
    <property type="match status" value="1"/>
</dbReference>
<evidence type="ECO:0000256" key="7">
    <source>
        <dbReference type="ARBA" id="ARBA00023136"/>
    </source>
</evidence>
<sequence length="1132" mass="122653">MHINDIPFKPKLLGLFMLIGLLPMILVAVVTDHLASDALVDEAYGKLVSIRQIKRAQIERFFAERQGDMGVLVETAATLRSEAFAKLTAVRQTKQQSVQRYLTTVSDQMATFAQNEMVVQAMAQFRDAYGLLTIEAPLEDAERSAMKRSVADYYSKQFGVTYTKSNGGKAFKMDGIMGQLSDRALMQQYAYISANSHPLGQKHKLDGADRGVSYDLIHKRVHPIIRDYLERFGYYDIFLVDDKSGEIIYSVFKETDYSRSLNKGVLDKTNFAQAFKDARKLKPGQITTVDFARYWPSYEAPAGFIASPVFKEGKRIGVAVFQFPIDRLNAIMEERAGLGKTGETYLVGPDKLMRSNSFHDRDNRSVGASFANPKLGKVDSDAVKRALKGKSGTEVIINYKGNPVLSAYAPIKAAGLNWALLAEVNVAEAFSPVDGEGQEFFKRYQELYGYYDVFLLNPDGFVFYSAAKEGDLNTNMVSGKYKDSNFGQLVRDVIQSKKFGFADFAPYAPSNDEPAAFIAQPVVHDGEVELIVGLQIPLDGINAIMKEREGMGETGETYLVGPDKRMRSDSFLDAKGRSVNASFAGTIANNGVDTEASNSALSGQTDARIITDYNGNPVLSAFTPISVYGTRWGLLAEVDEAEVMQPVDKITYAIIVLALIMVVVIVIVALLVANNLTLPIRMSLQFASELAGGKLHLRMACTRKDEMGELARSLNSMAEGLQQIVGDIRQRADRLQATAKHLGEVSNTMHDGAEGLRSQSQQVASASEQVSASMQSISSATEQMNSSMRQVSTNAEGMHQNMNTISAAAEEANVNLSTVASATEEVTANMDGVNRSAEHTGENVSRVASAVEELTATIQDVKTRCERADAESRQASQNAQETVGVMSQLGSSSQEINKVISAIKNIADQTNMLALNASIEAAGAGEAGKGFAVVANEVKELAGQTSDATKEIANRVGDIQSNSQTAGYAIEEINTIITGLAQVVEDILGAVEEQSATVSEISHSMGEVSHEAQEVSQRVNEATQGANEVARSVQEISVGIGEVTQSVLIASTGVEEMSRLVQESFQASDEISQQVSESTQAVTDVSSKMREVNGAAAKMGELSESVQSEAQDMADISKDLQSALAKFELEAK</sequence>
<dbReference type="PANTHER" id="PTHR32089:SF112">
    <property type="entry name" value="LYSOZYME-LIKE PROTEIN-RELATED"/>
    <property type="match status" value="1"/>
</dbReference>
<evidence type="ECO:0000256" key="9">
    <source>
        <dbReference type="ARBA" id="ARBA00029447"/>
    </source>
</evidence>
<dbReference type="PROSITE" id="PS50192">
    <property type="entry name" value="T_SNARE"/>
    <property type="match status" value="1"/>
</dbReference>
<feature type="domain" description="Methyl-accepting transducer" evidence="13">
    <location>
        <begin position="794"/>
        <end position="1037"/>
    </location>
</feature>
<evidence type="ECO:0000313" key="16">
    <source>
        <dbReference type="EMBL" id="CRH05502.1"/>
    </source>
</evidence>
<keyword evidence="3" id="KW-0145">Chemotaxis</keyword>
<dbReference type="Gene3D" id="3.30.450.20">
    <property type="entry name" value="PAS domain"/>
    <property type="match status" value="2"/>
</dbReference>
<protein>
    <submittedName>
        <fullName evidence="16">Putative chemotaxis methyl-accepting receptor, signalling</fullName>
    </submittedName>
</protein>
<name>A0A1S7LEV6_MAGMO</name>
<keyword evidence="6 12" id="KW-1133">Transmembrane helix</keyword>
<dbReference type="PROSITE" id="PS50111">
    <property type="entry name" value="CHEMOTAXIS_TRANSDUC_2"/>
    <property type="match status" value="1"/>
</dbReference>
<feature type="domain" description="T-SNARE coiled-coil homology" evidence="14">
    <location>
        <begin position="960"/>
        <end position="1022"/>
    </location>
</feature>
<evidence type="ECO:0000256" key="10">
    <source>
        <dbReference type="PROSITE-ProRule" id="PRU00284"/>
    </source>
</evidence>